<dbReference type="GeneTree" id="ENSGT01120000276988"/>
<keyword evidence="4" id="KW-1185">Reference proteome</keyword>
<dbReference type="InterPro" id="IPR050208">
    <property type="entry name" value="MHC_class-I_related"/>
</dbReference>
<proteinExistence type="predicted"/>
<dbReference type="Gene3D" id="3.30.500.10">
    <property type="entry name" value="MHC class I-like antigen recognition-like"/>
    <property type="match status" value="1"/>
</dbReference>
<dbReference type="AlphaFoldDB" id="A0A3B1II88"/>
<evidence type="ECO:0000313" key="4">
    <source>
        <dbReference type="Proteomes" id="UP000018467"/>
    </source>
</evidence>
<reference evidence="3" key="3">
    <citation type="submission" date="2025-08" db="UniProtKB">
        <authorList>
            <consortium name="Ensembl"/>
        </authorList>
    </citation>
    <scope>IDENTIFICATION</scope>
</reference>
<dbReference type="Proteomes" id="UP000018467">
    <property type="component" value="Unassembled WGS sequence"/>
</dbReference>
<dbReference type="GO" id="GO:0006955">
    <property type="term" value="P:immune response"/>
    <property type="evidence" value="ECO:0007669"/>
    <property type="project" value="TreeGrafter"/>
</dbReference>
<feature type="domain" description="MHC class I-like antigen recognition-like" evidence="2">
    <location>
        <begin position="42"/>
        <end position="129"/>
    </location>
</feature>
<dbReference type="InParanoid" id="A0A3B1II88"/>
<dbReference type="GO" id="GO:0005615">
    <property type="term" value="C:extracellular space"/>
    <property type="evidence" value="ECO:0007669"/>
    <property type="project" value="TreeGrafter"/>
</dbReference>
<name>A0A3B1II88_ASTMX</name>
<evidence type="ECO:0000259" key="2">
    <source>
        <dbReference type="Pfam" id="PF00129"/>
    </source>
</evidence>
<keyword evidence="1" id="KW-0325">Glycoprotein</keyword>
<dbReference type="STRING" id="7994.ENSAMXP00000029577"/>
<reference evidence="4" key="1">
    <citation type="submission" date="2013-03" db="EMBL/GenBank/DDBJ databases">
        <authorList>
            <person name="Jeffery W."/>
            <person name="Warren W."/>
            <person name="Wilson R.K."/>
        </authorList>
    </citation>
    <scope>NUCLEOTIDE SEQUENCE</scope>
    <source>
        <strain evidence="4">female</strain>
    </source>
</reference>
<sequence length="156" mass="18328">MYSTVKLFCVYVKHNLFQCPLFLFYYRFFLSLSETRSGRKSTHSLQYFFTGVTPGISFPEFTVVGQLDGLQGGCYDSNSGRVILKEDWVKNSNDTEHWKMMAQYAESDQVEFRWRLSYLMKIFNQTEGEKLKQKYTVQLCSHIKPSLLSRYGFLIS</sequence>
<evidence type="ECO:0000256" key="1">
    <source>
        <dbReference type="ARBA" id="ARBA00023180"/>
    </source>
</evidence>
<dbReference type="InterPro" id="IPR011162">
    <property type="entry name" value="MHC_I/II-like_Ag-recog"/>
</dbReference>
<reference evidence="4" key="2">
    <citation type="journal article" date="2014" name="Nat. Commun.">
        <title>The cavefish genome reveals candidate genes for eye loss.</title>
        <authorList>
            <person name="McGaugh S.E."/>
            <person name="Gross J.B."/>
            <person name="Aken B."/>
            <person name="Blin M."/>
            <person name="Borowsky R."/>
            <person name="Chalopin D."/>
            <person name="Hinaux H."/>
            <person name="Jeffery W.R."/>
            <person name="Keene A."/>
            <person name="Ma L."/>
            <person name="Minx P."/>
            <person name="Murphy D."/>
            <person name="O'Quin K.E."/>
            <person name="Retaux S."/>
            <person name="Rohner N."/>
            <person name="Searle S.M."/>
            <person name="Stahl B.A."/>
            <person name="Tabin C."/>
            <person name="Volff J.N."/>
            <person name="Yoshizawa M."/>
            <person name="Warren W.C."/>
        </authorList>
    </citation>
    <scope>NUCLEOTIDE SEQUENCE [LARGE SCALE GENOMIC DNA]</scope>
    <source>
        <strain evidence="4">female</strain>
    </source>
</reference>
<dbReference type="InterPro" id="IPR037055">
    <property type="entry name" value="MHC_I-like_Ag-recog_sf"/>
</dbReference>
<evidence type="ECO:0000313" key="3">
    <source>
        <dbReference type="Ensembl" id="ENSAMXP00000029577.1"/>
    </source>
</evidence>
<reference evidence="3" key="4">
    <citation type="submission" date="2025-09" db="UniProtKB">
        <authorList>
            <consortium name="Ensembl"/>
        </authorList>
    </citation>
    <scope>IDENTIFICATION</scope>
</reference>
<dbReference type="PANTHER" id="PTHR16675">
    <property type="entry name" value="MHC CLASS I-RELATED"/>
    <property type="match status" value="1"/>
</dbReference>
<dbReference type="Pfam" id="PF00129">
    <property type="entry name" value="MHC_I"/>
    <property type="match status" value="1"/>
</dbReference>
<dbReference type="SUPFAM" id="SSF54452">
    <property type="entry name" value="MHC antigen-recognition domain"/>
    <property type="match status" value="1"/>
</dbReference>
<protein>
    <recommendedName>
        <fullName evidence="2">MHC class I-like antigen recognition-like domain-containing protein</fullName>
    </recommendedName>
</protein>
<dbReference type="PANTHER" id="PTHR16675:SF235">
    <property type="entry name" value="SHKT DOMAIN-CONTAINING PROTEIN"/>
    <property type="match status" value="1"/>
</dbReference>
<dbReference type="Ensembl" id="ENSAMXT00000048986.1">
    <property type="protein sequence ID" value="ENSAMXP00000029577.1"/>
    <property type="gene ID" value="ENSAMXG00000038140.1"/>
</dbReference>
<accession>A0A3B1II88</accession>
<dbReference type="GO" id="GO:0009897">
    <property type="term" value="C:external side of plasma membrane"/>
    <property type="evidence" value="ECO:0007669"/>
    <property type="project" value="TreeGrafter"/>
</dbReference>
<dbReference type="InterPro" id="IPR011161">
    <property type="entry name" value="MHC_I-like_Ag-recog"/>
</dbReference>
<organism evidence="3 4">
    <name type="scientific">Astyanax mexicanus</name>
    <name type="common">Blind cave fish</name>
    <name type="synonym">Astyanax fasciatus mexicanus</name>
    <dbReference type="NCBI Taxonomy" id="7994"/>
    <lineage>
        <taxon>Eukaryota</taxon>
        <taxon>Metazoa</taxon>
        <taxon>Chordata</taxon>
        <taxon>Craniata</taxon>
        <taxon>Vertebrata</taxon>
        <taxon>Euteleostomi</taxon>
        <taxon>Actinopterygii</taxon>
        <taxon>Neopterygii</taxon>
        <taxon>Teleostei</taxon>
        <taxon>Ostariophysi</taxon>
        <taxon>Characiformes</taxon>
        <taxon>Characoidei</taxon>
        <taxon>Acestrorhamphidae</taxon>
        <taxon>Acestrorhamphinae</taxon>
        <taxon>Astyanax</taxon>
    </lineage>
</organism>